<evidence type="ECO:0000313" key="2">
    <source>
        <dbReference type="EMBL" id="KJX96697.1"/>
    </source>
</evidence>
<organism evidence="2 3">
    <name type="scientific">Zymoseptoria brevis</name>
    <dbReference type="NCBI Taxonomy" id="1047168"/>
    <lineage>
        <taxon>Eukaryota</taxon>
        <taxon>Fungi</taxon>
        <taxon>Dikarya</taxon>
        <taxon>Ascomycota</taxon>
        <taxon>Pezizomycotina</taxon>
        <taxon>Dothideomycetes</taxon>
        <taxon>Dothideomycetidae</taxon>
        <taxon>Mycosphaerellales</taxon>
        <taxon>Mycosphaerellaceae</taxon>
        <taxon>Zymoseptoria</taxon>
    </lineage>
</organism>
<evidence type="ECO:0000313" key="3">
    <source>
        <dbReference type="Proteomes" id="UP000033647"/>
    </source>
</evidence>
<sequence>MKLSIQLLALETALFACGALAIPSAKIETPDDKDASHYSSSCGTFCGPKFGLGCDCAGINPNTTPTAPTTPTIKFSLQLLCLAATLFANGAFAVPAADADALLDRRQGTCNHSCNNDPELGNPNCSCAGHYCNGYICVHN</sequence>
<name>A0A0F4GI25_9PEZI</name>
<proteinExistence type="predicted"/>
<dbReference type="EMBL" id="LAFY01000598">
    <property type="protein sequence ID" value="KJX96697.1"/>
    <property type="molecule type" value="Genomic_DNA"/>
</dbReference>
<comment type="caution">
    <text evidence="2">The sequence shown here is derived from an EMBL/GenBank/DDBJ whole genome shotgun (WGS) entry which is preliminary data.</text>
</comment>
<reference evidence="2 3" key="1">
    <citation type="submission" date="2015-03" db="EMBL/GenBank/DDBJ databases">
        <title>RNA-seq based gene annotation and comparative genomics of four Zymoseptoria species reveal species-specific pathogenicity related genes and transposable element activity.</title>
        <authorList>
            <person name="Grandaubert J."/>
            <person name="Bhattacharyya A."/>
            <person name="Stukenbrock E.H."/>
        </authorList>
    </citation>
    <scope>NUCLEOTIDE SEQUENCE [LARGE SCALE GENOMIC DNA]</scope>
    <source>
        <strain evidence="2 3">Zb18110</strain>
    </source>
</reference>
<protein>
    <submittedName>
        <fullName evidence="2">Uncharacterized protein</fullName>
    </submittedName>
</protein>
<dbReference type="AlphaFoldDB" id="A0A0F4GI25"/>
<feature type="signal peptide" evidence="1">
    <location>
        <begin position="1"/>
        <end position="21"/>
    </location>
</feature>
<dbReference type="Proteomes" id="UP000033647">
    <property type="component" value="Unassembled WGS sequence"/>
</dbReference>
<accession>A0A0F4GI25</accession>
<keyword evidence="1" id="KW-0732">Signal</keyword>
<keyword evidence="3" id="KW-1185">Reference proteome</keyword>
<gene>
    <name evidence="2" type="ORF">TI39_contig606g00018</name>
</gene>
<evidence type="ECO:0000256" key="1">
    <source>
        <dbReference type="SAM" id="SignalP"/>
    </source>
</evidence>
<feature type="chain" id="PRO_5002468904" evidence="1">
    <location>
        <begin position="22"/>
        <end position="140"/>
    </location>
</feature>